<accession>A0A174N7W3</accession>
<reference evidence="1 2" key="1">
    <citation type="submission" date="2015-09" db="EMBL/GenBank/DDBJ databases">
        <authorList>
            <consortium name="Pathogen Informatics"/>
        </authorList>
    </citation>
    <scope>NUCLEOTIDE SEQUENCE [LARGE SCALE GENOMIC DNA]</scope>
    <source>
        <strain evidence="1 2">2789STDY5834921</strain>
    </source>
</reference>
<sequence length="43" mass="5246">MQKQEFEERIERTVTDEQYKVIEEVYMWHPSIRNTSGKDEVDA</sequence>
<gene>
    <name evidence="1" type="ORF">ERS852533_01311</name>
</gene>
<organism evidence="1 2">
    <name type="scientific">Blautia obeum</name>
    <dbReference type="NCBI Taxonomy" id="40520"/>
    <lineage>
        <taxon>Bacteria</taxon>
        <taxon>Bacillati</taxon>
        <taxon>Bacillota</taxon>
        <taxon>Clostridia</taxon>
        <taxon>Lachnospirales</taxon>
        <taxon>Lachnospiraceae</taxon>
        <taxon>Blautia</taxon>
    </lineage>
</organism>
<evidence type="ECO:0000313" key="2">
    <source>
        <dbReference type="Proteomes" id="UP000095413"/>
    </source>
</evidence>
<name>A0A174N7W3_9FIRM</name>
<dbReference type="RefSeq" id="WP_278276488.1">
    <property type="nucleotide sequence ID" value="NZ_CZBA01000006.1"/>
</dbReference>
<proteinExistence type="predicted"/>
<evidence type="ECO:0000313" key="1">
    <source>
        <dbReference type="EMBL" id="CUP42608.1"/>
    </source>
</evidence>
<dbReference type="EMBL" id="CZBA01000006">
    <property type="protein sequence ID" value="CUP42608.1"/>
    <property type="molecule type" value="Genomic_DNA"/>
</dbReference>
<dbReference type="AlphaFoldDB" id="A0A174N7W3"/>
<dbReference type="Proteomes" id="UP000095413">
    <property type="component" value="Unassembled WGS sequence"/>
</dbReference>
<protein>
    <submittedName>
        <fullName evidence="1">Uncharacterized protein</fullName>
    </submittedName>
</protein>